<organism evidence="2">
    <name type="scientific">Cupriavidus taiwanensis</name>
    <dbReference type="NCBI Taxonomy" id="164546"/>
    <lineage>
        <taxon>Bacteria</taxon>
        <taxon>Pseudomonadati</taxon>
        <taxon>Pseudomonadota</taxon>
        <taxon>Betaproteobacteria</taxon>
        <taxon>Burkholderiales</taxon>
        <taxon>Burkholderiaceae</taxon>
        <taxon>Cupriavidus</taxon>
    </lineage>
</organism>
<reference evidence="2" key="1">
    <citation type="submission" date="2018-01" db="EMBL/GenBank/DDBJ databases">
        <authorList>
            <person name="Clerissi C."/>
        </authorList>
    </citation>
    <scope>NUCLEOTIDE SEQUENCE</scope>
    <source>
        <strain evidence="2">Cupriavidus taiwanensis STM 8556</strain>
    </source>
</reference>
<sequence length="83" mass="8936">MPLTWPGTSPPASRSAAPCFSWPCGQLGAPPSSPELSRTAHVADAIRHPLDHAARRKPDMSPLYRHTFCAMVALAALYLLLNS</sequence>
<dbReference type="EMBL" id="OFTH01000034">
    <property type="protein sequence ID" value="SOZ65942.1"/>
    <property type="molecule type" value="Genomic_DNA"/>
</dbReference>
<keyword evidence="1" id="KW-0812">Transmembrane</keyword>
<keyword evidence="1" id="KW-1133">Transmembrane helix</keyword>
<accession>A0A375E8S1</accession>
<keyword evidence="1" id="KW-0472">Membrane</keyword>
<protein>
    <submittedName>
        <fullName evidence="2">Uncharacterized protein</fullName>
    </submittedName>
</protein>
<dbReference type="AlphaFoldDB" id="A0A375E8S1"/>
<evidence type="ECO:0000256" key="1">
    <source>
        <dbReference type="SAM" id="Phobius"/>
    </source>
</evidence>
<comment type="caution">
    <text evidence="2">The sequence shown here is derived from an EMBL/GenBank/DDBJ whole genome shotgun (WGS) entry which is preliminary data.</text>
</comment>
<dbReference type="Proteomes" id="UP000256952">
    <property type="component" value="Chromosome CBM2613_b"/>
</dbReference>
<evidence type="ECO:0000313" key="2">
    <source>
        <dbReference type="EMBL" id="SOZ65942.1"/>
    </source>
</evidence>
<name>A0A375E8S1_9BURK</name>
<proteinExistence type="predicted"/>
<feature type="transmembrane region" description="Helical" evidence="1">
    <location>
        <begin position="63"/>
        <end position="81"/>
    </location>
</feature>
<gene>
    <name evidence="2" type="ORF">CBM2613_B10019</name>
</gene>